<comment type="caution">
    <text evidence="3">The sequence shown here is derived from an EMBL/GenBank/DDBJ whole genome shotgun (WGS) entry which is preliminary data.</text>
</comment>
<sequence>MTTTAKLDSARVELSPGTEAVVPLQIRNTGERVEGYQIEVLGPPAAWTTVEPALIEGLYPGTATTATVRFSPPRSWSVPAGQLDFGIRVVPFGHAEEAVTPEGVCEVLPFLDTTAELLPRSSHGRSGAKHQVALDNRGNVPVTISLTAADDGGVLDFRVRPQILTVPPGTAEFADVRVKPDGRVWRGADRTMPFIVTVAAENSSPVLLDGTHVQTATIPRWFFKALLAALALLALLVLLWFTVLKPAVVSAAESSVEDEVAAAQAAADEAQEAAAAAQQSSAGAGQAAAAAQQQVAEMQDLTENFLPPSEILAPTMQRMTVQTGPGTSASADDFVVPAGSTLRLTDLVLSNPQGDFGRLVLSQTPAGSSDAVVLFDVALENFRDNDFHFQTPIVLPAGTTLTMTVQCRLPGTPQNLTPPPGQCDDALVFSGTLATPAPAPAP</sequence>
<evidence type="ECO:0000256" key="1">
    <source>
        <dbReference type="SAM" id="Coils"/>
    </source>
</evidence>
<feature type="transmembrane region" description="Helical" evidence="2">
    <location>
        <begin position="221"/>
        <end position="241"/>
    </location>
</feature>
<feature type="coiled-coil region" evidence="1">
    <location>
        <begin position="253"/>
        <end position="280"/>
    </location>
</feature>
<evidence type="ECO:0000256" key="2">
    <source>
        <dbReference type="SAM" id="Phobius"/>
    </source>
</evidence>
<dbReference type="Proteomes" id="UP000565724">
    <property type="component" value="Unassembled WGS sequence"/>
</dbReference>
<gene>
    <name evidence="3" type="ORF">HP550_05810</name>
</gene>
<evidence type="ECO:0000313" key="4">
    <source>
        <dbReference type="Proteomes" id="UP000565724"/>
    </source>
</evidence>
<dbReference type="EMBL" id="JABMCI010000054">
    <property type="protein sequence ID" value="NUU16763.1"/>
    <property type="molecule type" value="Genomic_DNA"/>
</dbReference>
<keyword evidence="2" id="KW-0812">Transmembrane</keyword>
<keyword evidence="4" id="KW-1185">Reference proteome</keyword>
<organism evidence="3 4">
    <name type="scientific">Cellulomonas humilata</name>
    <dbReference type="NCBI Taxonomy" id="144055"/>
    <lineage>
        <taxon>Bacteria</taxon>
        <taxon>Bacillati</taxon>
        <taxon>Actinomycetota</taxon>
        <taxon>Actinomycetes</taxon>
        <taxon>Micrococcales</taxon>
        <taxon>Cellulomonadaceae</taxon>
        <taxon>Cellulomonas</taxon>
    </lineage>
</organism>
<evidence type="ECO:0000313" key="3">
    <source>
        <dbReference type="EMBL" id="NUU16763.1"/>
    </source>
</evidence>
<proteinExistence type="predicted"/>
<name>A0A7Y6DWK8_9CELL</name>
<dbReference type="AlphaFoldDB" id="A0A7Y6DWK8"/>
<evidence type="ECO:0008006" key="5">
    <source>
        <dbReference type="Google" id="ProtNLM"/>
    </source>
</evidence>
<keyword evidence="2" id="KW-1133">Transmembrane helix</keyword>
<protein>
    <recommendedName>
        <fullName evidence="5">Hydrolytic protein</fullName>
    </recommendedName>
</protein>
<dbReference type="RefSeq" id="WP_175346641.1">
    <property type="nucleotide sequence ID" value="NZ_JABMCI010000054.1"/>
</dbReference>
<keyword evidence="1" id="KW-0175">Coiled coil</keyword>
<accession>A0A7Y6DWK8</accession>
<keyword evidence="2" id="KW-0472">Membrane</keyword>
<reference evidence="3 4" key="1">
    <citation type="submission" date="2020-05" db="EMBL/GenBank/DDBJ databases">
        <title>Genome Sequencing of Type Strains.</title>
        <authorList>
            <person name="Lemaire J.F."/>
            <person name="Inderbitzin P."/>
            <person name="Gregorio O.A."/>
            <person name="Collins S.B."/>
            <person name="Wespe N."/>
            <person name="Knight-Connoni V."/>
        </authorList>
    </citation>
    <scope>NUCLEOTIDE SEQUENCE [LARGE SCALE GENOMIC DNA]</scope>
    <source>
        <strain evidence="3 4">ATCC 25174</strain>
    </source>
</reference>